<evidence type="ECO:0000313" key="1">
    <source>
        <dbReference type="EMBL" id="JAH35345.1"/>
    </source>
</evidence>
<name>A0A0E9S3X4_ANGAN</name>
<proteinExistence type="predicted"/>
<reference evidence="1" key="1">
    <citation type="submission" date="2014-11" db="EMBL/GenBank/DDBJ databases">
        <authorList>
            <person name="Amaro Gonzalez C."/>
        </authorList>
    </citation>
    <scope>NUCLEOTIDE SEQUENCE</scope>
</reference>
<sequence length="25" mass="2875">MYETCALRCCPRPPLRFSAQAWSST</sequence>
<reference evidence="1" key="2">
    <citation type="journal article" date="2015" name="Fish Shellfish Immunol.">
        <title>Early steps in the European eel (Anguilla anguilla)-Vibrio vulnificus interaction in the gills: Role of the RtxA13 toxin.</title>
        <authorList>
            <person name="Callol A."/>
            <person name="Pajuelo D."/>
            <person name="Ebbesson L."/>
            <person name="Teles M."/>
            <person name="MacKenzie S."/>
            <person name="Amaro C."/>
        </authorList>
    </citation>
    <scope>NUCLEOTIDE SEQUENCE</scope>
</reference>
<dbReference type="EMBL" id="GBXM01073232">
    <property type="protein sequence ID" value="JAH35345.1"/>
    <property type="molecule type" value="Transcribed_RNA"/>
</dbReference>
<dbReference type="AlphaFoldDB" id="A0A0E9S3X4"/>
<protein>
    <submittedName>
        <fullName evidence="1">Uncharacterized protein</fullName>
    </submittedName>
</protein>
<organism evidence="1">
    <name type="scientific">Anguilla anguilla</name>
    <name type="common">European freshwater eel</name>
    <name type="synonym">Muraena anguilla</name>
    <dbReference type="NCBI Taxonomy" id="7936"/>
    <lineage>
        <taxon>Eukaryota</taxon>
        <taxon>Metazoa</taxon>
        <taxon>Chordata</taxon>
        <taxon>Craniata</taxon>
        <taxon>Vertebrata</taxon>
        <taxon>Euteleostomi</taxon>
        <taxon>Actinopterygii</taxon>
        <taxon>Neopterygii</taxon>
        <taxon>Teleostei</taxon>
        <taxon>Anguilliformes</taxon>
        <taxon>Anguillidae</taxon>
        <taxon>Anguilla</taxon>
    </lineage>
</organism>
<accession>A0A0E9S3X4</accession>